<feature type="compositionally biased region" description="Basic and acidic residues" evidence="1">
    <location>
        <begin position="229"/>
        <end position="240"/>
    </location>
</feature>
<evidence type="ECO:0000256" key="1">
    <source>
        <dbReference type="SAM" id="MobiDB-lite"/>
    </source>
</evidence>
<accession>A0AA37Q9R5</accession>
<evidence type="ECO:0000259" key="2">
    <source>
        <dbReference type="Pfam" id="PF18878"/>
    </source>
</evidence>
<proteinExistence type="predicted"/>
<gene>
    <name evidence="3" type="ORF">SRL2020028_56200</name>
</gene>
<dbReference type="Pfam" id="PF18878">
    <property type="entry name" value="PPE-PPW"/>
    <property type="match status" value="1"/>
</dbReference>
<name>A0AA37Q9R5_9MYCO</name>
<dbReference type="InterPro" id="IPR043641">
    <property type="entry name" value="PPE-PPW_C"/>
</dbReference>
<feature type="compositionally biased region" description="Low complexity" evidence="1">
    <location>
        <begin position="48"/>
        <end position="69"/>
    </location>
</feature>
<organism evidence="3 4">
    <name type="scientific">Mycobacterium kiyosense</name>
    <dbReference type="NCBI Taxonomy" id="2871094"/>
    <lineage>
        <taxon>Bacteria</taxon>
        <taxon>Bacillati</taxon>
        <taxon>Actinomycetota</taxon>
        <taxon>Actinomycetes</taxon>
        <taxon>Mycobacteriales</taxon>
        <taxon>Mycobacteriaceae</taxon>
        <taxon>Mycobacterium</taxon>
    </lineage>
</organism>
<sequence>MAGRSKNRPSGTRPPPARPLIGAKGIPPNTLAGPPAWTGEAAPRPVPGSAVAAGLSAGAAGLSAGAAAAQDCGTDNAPISAGRPVPADTAAAPNPAEPVDPSAPGPSPQPRPEVSPLVKPDPEAVWLTARRRPRPQRGSRPGRGDAGARRGYGDEFMDTDIDPDWGAPPGEEPVASTVGSDQDAGPLGFAGTVRKDGAPQAAGETVLAEDEFGGGPRIPMLPGTWDPGRAGEAREAGERS</sequence>
<dbReference type="EMBL" id="BRXE01000135">
    <property type="protein sequence ID" value="GLB86364.1"/>
    <property type="molecule type" value="Genomic_DNA"/>
</dbReference>
<dbReference type="Proteomes" id="UP001165663">
    <property type="component" value="Unassembled WGS sequence"/>
</dbReference>
<feature type="region of interest" description="Disordered" evidence="1">
    <location>
        <begin position="1"/>
        <end position="240"/>
    </location>
</feature>
<evidence type="ECO:0000313" key="3">
    <source>
        <dbReference type="EMBL" id="GLB86364.1"/>
    </source>
</evidence>
<comment type="caution">
    <text evidence="3">The sequence shown here is derived from an EMBL/GenBank/DDBJ whole genome shotgun (WGS) entry which is preliminary data.</text>
</comment>
<dbReference type="AlphaFoldDB" id="A0AA37Q9R5"/>
<feature type="compositionally biased region" description="Pro residues" evidence="1">
    <location>
        <begin position="95"/>
        <end position="113"/>
    </location>
</feature>
<reference evidence="3" key="1">
    <citation type="submission" date="2022-07" db="EMBL/GenBank/DDBJ databases">
        <title>Mycobacterium kiyosense sp. nov., scotochromogenic slow-glowing species isolated from respiratory specimens.</title>
        <authorList>
            <person name="Fukano H."/>
            <person name="Kazumi Y."/>
            <person name="Sakagami N."/>
            <person name="Ato M."/>
            <person name="Mitarai S."/>
            <person name="Hoshino Y."/>
        </authorList>
    </citation>
    <scope>NUCLEOTIDE SEQUENCE</scope>
    <source>
        <strain evidence="3">SRL2020-028</strain>
    </source>
</reference>
<evidence type="ECO:0000313" key="4">
    <source>
        <dbReference type="Proteomes" id="UP001165663"/>
    </source>
</evidence>
<protein>
    <recommendedName>
        <fullName evidence="2">PPE-PPW subfamily C-terminal domain-containing protein</fullName>
    </recommendedName>
</protein>
<feature type="compositionally biased region" description="Basic and acidic residues" evidence="1">
    <location>
        <begin position="142"/>
        <end position="153"/>
    </location>
</feature>
<feature type="domain" description="PPE-PPW subfamily C-terminal" evidence="2">
    <location>
        <begin position="180"/>
        <end position="225"/>
    </location>
</feature>